<keyword evidence="1" id="KW-0732">Signal</keyword>
<evidence type="ECO:0000313" key="6">
    <source>
        <dbReference type="Proteomes" id="UP000593564"/>
    </source>
</evidence>
<evidence type="ECO:0000256" key="3">
    <source>
        <dbReference type="SAM" id="MobiDB-lite"/>
    </source>
</evidence>
<reference evidence="6" key="1">
    <citation type="journal article" date="2020" name="Nat. Commun.">
        <title>Genome assembly of wild tea tree DASZ reveals pedigree and selection history of tea varieties.</title>
        <authorList>
            <person name="Zhang W."/>
            <person name="Zhang Y."/>
            <person name="Qiu H."/>
            <person name="Guo Y."/>
            <person name="Wan H."/>
            <person name="Zhang X."/>
            <person name="Scossa F."/>
            <person name="Alseekh S."/>
            <person name="Zhang Q."/>
            <person name="Wang P."/>
            <person name="Xu L."/>
            <person name="Schmidt M.H."/>
            <person name="Jia X."/>
            <person name="Li D."/>
            <person name="Zhu A."/>
            <person name="Guo F."/>
            <person name="Chen W."/>
            <person name="Ni D."/>
            <person name="Usadel B."/>
            <person name="Fernie A.R."/>
            <person name="Wen W."/>
        </authorList>
    </citation>
    <scope>NUCLEOTIDE SEQUENCE [LARGE SCALE GENOMIC DNA]</scope>
    <source>
        <strain evidence="6">cv. G240</strain>
    </source>
</reference>
<gene>
    <name evidence="5" type="ORF">HYC85_017445</name>
</gene>
<dbReference type="InterPro" id="IPR002902">
    <property type="entry name" value="GNK2"/>
</dbReference>
<dbReference type="PANTHER" id="PTHR32099">
    <property type="entry name" value="CYSTEINE-RICH REPEAT SECRETORY PROTEIN"/>
    <property type="match status" value="1"/>
</dbReference>
<dbReference type="PANTHER" id="PTHR32099:SF42">
    <property type="entry name" value="CYSTEINE-RICH RECEPTOR-LIKE PROTEIN KINASE 9-RELATED"/>
    <property type="match status" value="1"/>
</dbReference>
<dbReference type="CDD" id="cd23509">
    <property type="entry name" value="Gnk2-like"/>
    <property type="match status" value="1"/>
</dbReference>
<dbReference type="InterPro" id="IPR038408">
    <property type="entry name" value="GNK2_sf"/>
</dbReference>
<dbReference type="Proteomes" id="UP000593564">
    <property type="component" value="Unassembled WGS sequence"/>
</dbReference>
<dbReference type="PROSITE" id="PS51473">
    <property type="entry name" value="GNK2"/>
    <property type="match status" value="1"/>
</dbReference>
<feature type="domain" description="Gnk2-homologous" evidence="4">
    <location>
        <begin position="61"/>
        <end position="163"/>
    </location>
</feature>
<feature type="region of interest" description="Disordered" evidence="3">
    <location>
        <begin position="165"/>
        <end position="202"/>
    </location>
</feature>
<sequence length="202" mass="22139">MASRTAFAVGNRMKLPIMLGSMELINHPFRIEFSVCHFRHVGSANRDCKTMSTLQRGNYMTYPTFDMFNLESATQPDKLYEILEKTFSNLTIVATSNPLNHMYATSSINKLYSLVQCTPDLSPTDCRTCLNVTVSELLRLLKESEGGSVFSPSCNIRFESYPFTLDPSGTAQPPAPNRTKSDGGGGDSIAVAGSRGNNGGEF</sequence>
<comment type="caution">
    <text evidence="5">The sequence shown here is derived from an EMBL/GenBank/DDBJ whole genome shotgun (WGS) entry which is preliminary data.</text>
</comment>
<keyword evidence="6" id="KW-1185">Reference proteome</keyword>
<dbReference type="EMBL" id="JACBKZ010000008">
    <property type="protein sequence ID" value="KAF5943368.1"/>
    <property type="molecule type" value="Genomic_DNA"/>
</dbReference>
<dbReference type="Gene3D" id="3.30.430.20">
    <property type="entry name" value="Gnk2 domain, C-X8-C-X2-C motif"/>
    <property type="match status" value="1"/>
</dbReference>
<reference evidence="5 6" key="2">
    <citation type="submission" date="2020-07" db="EMBL/GenBank/DDBJ databases">
        <title>Genome assembly of wild tea tree DASZ reveals pedigree and selection history of tea varieties.</title>
        <authorList>
            <person name="Zhang W."/>
        </authorList>
    </citation>
    <scope>NUCLEOTIDE SEQUENCE [LARGE SCALE GENOMIC DNA]</scope>
    <source>
        <strain evidence="6">cv. G240</strain>
        <tissue evidence="5">Leaf</tissue>
    </source>
</reference>
<proteinExistence type="predicted"/>
<evidence type="ECO:0000256" key="2">
    <source>
        <dbReference type="ARBA" id="ARBA00022737"/>
    </source>
</evidence>
<evidence type="ECO:0000259" key="4">
    <source>
        <dbReference type="PROSITE" id="PS51473"/>
    </source>
</evidence>
<keyword evidence="2" id="KW-0677">Repeat</keyword>
<name>A0A7J7GVC4_CAMSI</name>
<evidence type="ECO:0000313" key="5">
    <source>
        <dbReference type="EMBL" id="KAF5943368.1"/>
    </source>
</evidence>
<accession>A0A7J7GVC4</accession>
<protein>
    <recommendedName>
        <fullName evidence="4">Gnk2-homologous domain-containing protein</fullName>
    </recommendedName>
</protein>
<evidence type="ECO:0000256" key="1">
    <source>
        <dbReference type="ARBA" id="ARBA00022729"/>
    </source>
</evidence>
<dbReference type="Pfam" id="PF01657">
    <property type="entry name" value="Stress-antifung"/>
    <property type="match status" value="1"/>
</dbReference>
<dbReference type="AlphaFoldDB" id="A0A7J7GVC4"/>
<organism evidence="5 6">
    <name type="scientific">Camellia sinensis</name>
    <name type="common">Tea plant</name>
    <name type="synonym">Thea sinensis</name>
    <dbReference type="NCBI Taxonomy" id="4442"/>
    <lineage>
        <taxon>Eukaryota</taxon>
        <taxon>Viridiplantae</taxon>
        <taxon>Streptophyta</taxon>
        <taxon>Embryophyta</taxon>
        <taxon>Tracheophyta</taxon>
        <taxon>Spermatophyta</taxon>
        <taxon>Magnoliopsida</taxon>
        <taxon>eudicotyledons</taxon>
        <taxon>Gunneridae</taxon>
        <taxon>Pentapetalae</taxon>
        <taxon>asterids</taxon>
        <taxon>Ericales</taxon>
        <taxon>Theaceae</taxon>
        <taxon>Camellia</taxon>
    </lineage>
</organism>